<proteinExistence type="predicted"/>
<organism evidence="1 2">
    <name type="scientific">Escherichia phage AnYang</name>
    <dbReference type="NCBI Taxonomy" id="2499909"/>
    <lineage>
        <taxon>Viruses</taxon>
        <taxon>Duplodnaviria</taxon>
        <taxon>Heunggongvirae</taxon>
        <taxon>Uroviricota</taxon>
        <taxon>Caudoviricetes</taxon>
        <taxon>Pantevenvirales</taxon>
        <taxon>Straboviridae</taxon>
        <taxon>Tevenvirinae</taxon>
        <taxon>Dhakavirus</taxon>
        <taxon>Dhakavirus anyang</taxon>
    </lineage>
</organism>
<protein>
    <submittedName>
        <fullName evidence="1">Uncharacterized protein</fullName>
    </submittedName>
</protein>
<dbReference type="KEGG" id="vg:65118015"/>
<keyword evidence="2" id="KW-1185">Reference proteome</keyword>
<dbReference type="Pfam" id="PF11242">
    <property type="entry name" value="DUF2774"/>
    <property type="match status" value="1"/>
</dbReference>
<accession>A0A410T4N5</accession>
<dbReference type="EMBL" id="MK234886">
    <property type="protein sequence ID" value="QAU03653.1"/>
    <property type="molecule type" value="Genomic_DNA"/>
</dbReference>
<evidence type="ECO:0000313" key="1">
    <source>
        <dbReference type="EMBL" id="QAU03653.1"/>
    </source>
</evidence>
<dbReference type="GeneID" id="65118015"/>
<dbReference type="InterPro" id="IPR021404">
    <property type="entry name" value="Phage_T4_Gp24.3"/>
</dbReference>
<reference evidence="1 2" key="1">
    <citation type="submission" date="2018-11" db="EMBL/GenBank/DDBJ databases">
        <authorList>
            <person name="Ji L."/>
        </authorList>
    </citation>
    <scope>NUCLEOTIDE SEQUENCE [LARGE SCALE GENOMIC DNA]</scope>
</reference>
<dbReference type="Proteomes" id="UP000290498">
    <property type="component" value="Segment"/>
</dbReference>
<sequence>MLRWVYQLNERIVMDKVKVHFLHESGLNFIEIAKKMGGTAKDMAKAWVDVEQAKAKFKAKEKVVYRKRLNNKVRRKARSGSK</sequence>
<name>A0A410T4N5_9CAUD</name>
<dbReference type="RefSeq" id="YP_010100321.1">
    <property type="nucleotide sequence ID" value="NC_055782.1"/>
</dbReference>
<evidence type="ECO:0000313" key="2">
    <source>
        <dbReference type="Proteomes" id="UP000290498"/>
    </source>
</evidence>